<keyword evidence="2" id="KW-1133">Transmembrane helix</keyword>
<evidence type="ECO:0000313" key="5">
    <source>
        <dbReference type="EMBL" id="PWU92632.1"/>
    </source>
</evidence>
<dbReference type="VEuPathDB" id="TriTrypDB:C4B63_139g39"/>
<dbReference type="VEuPathDB" id="TriTrypDB:TcCLB.511173.270"/>
<protein>
    <submittedName>
        <fullName evidence="4">Mucin-associated surface protein (MASP)</fullName>
    </submittedName>
</protein>
<gene>
    <name evidence="4" type="ORF">C4B63_139g39</name>
    <name evidence="5" type="ORF">C4B63_36g194</name>
</gene>
<feature type="region of interest" description="Disordered" evidence="1">
    <location>
        <begin position="117"/>
        <end position="270"/>
    </location>
</feature>
<evidence type="ECO:0000256" key="3">
    <source>
        <dbReference type="SAM" id="SignalP"/>
    </source>
</evidence>
<dbReference type="VEuPathDB" id="TriTrypDB:BCY84_07677"/>
<name>A0A2V2UNH2_TRYCR</name>
<evidence type="ECO:0000313" key="6">
    <source>
        <dbReference type="Proteomes" id="UP000246121"/>
    </source>
</evidence>
<dbReference type="VEuPathDB" id="TriTrypDB:TCDM_12507"/>
<dbReference type="VEuPathDB" id="TriTrypDB:TcCLB.506321.20"/>
<keyword evidence="3" id="KW-0732">Signal</keyword>
<accession>A0A2V2UNH2</accession>
<dbReference type="VEuPathDB" id="TriTrypDB:C3747_5g231"/>
<reference evidence="4 6" key="1">
    <citation type="journal article" date="2018" name="Microb. Genom.">
        <title>Expanding an expanded genome: long-read sequencing of Trypanosoma cruzi.</title>
        <authorList>
            <person name="Berna L."/>
            <person name="Rodriguez M."/>
            <person name="Chiribao M.L."/>
            <person name="Parodi-Talice A."/>
            <person name="Pita S."/>
            <person name="Rijo G."/>
            <person name="Alvarez-Valin F."/>
            <person name="Robello C."/>
        </authorList>
    </citation>
    <scope>NUCLEOTIDE SEQUENCE [LARGE SCALE GENOMIC DNA]</scope>
    <source>
        <strain evidence="4 6">Dm28c</strain>
    </source>
</reference>
<feature type="region of interest" description="Disordered" evidence="1">
    <location>
        <begin position="74"/>
        <end position="101"/>
    </location>
</feature>
<feature type="compositionally biased region" description="Basic and acidic residues" evidence="1">
    <location>
        <begin position="228"/>
        <end position="242"/>
    </location>
</feature>
<feature type="chain" id="PRO_5036053357" evidence="3">
    <location>
        <begin position="18"/>
        <end position="292"/>
    </location>
</feature>
<sequence length="292" mass="30468">MLMTATLMQTLLLLFHAADVCVCVCVLLILLSFSLPRLCAAVMMMMTGRVLLVCALCVLWCDAGGGGCSEIPPAPETGVSDNGKDSKIENKSVVSGEDDQTCKSRVSETAASLVPEVPVAGVTQTHGAQALGTMELNKKKTNEKDEEEEEEEEEAEDEDEAGEYKGNEMKEEKEEDSKEAVTSTTIGMSADGQEQQILSSGAEGASNITNPNSTQTTGDDDPAADAAGTRDEKQNENKDANPKETPVTATAMKNTTATTGDSDSSTAVSHTTSPLLLLLVVACAAAAAVVAA</sequence>
<feature type="compositionally biased region" description="Low complexity" evidence="1">
    <location>
        <begin position="248"/>
        <end position="270"/>
    </location>
</feature>
<organism evidence="4 6">
    <name type="scientific">Trypanosoma cruzi</name>
    <dbReference type="NCBI Taxonomy" id="5693"/>
    <lineage>
        <taxon>Eukaryota</taxon>
        <taxon>Discoba</taxon>
        <taxon>Euglenozoa</taxon>
        <taxon>Kinetoplastea</taxon>
        <taxon>Metakinetoplastina</taxon>
        <taxon>Trypanosomatida</taxon>
        <taxon>Trypanosomatidae</taxon>
        <taxon>Trypanosoma</taxon>
        <taxon>Schizotrypanum</taxon>
    </lineage>
</organism>
<comment type="caution">
    <text evidence="4">The sequence shown here is derived from an EMBL/GenBank/DDBJ whole genome shotgun (WGS) entry which is preliminary data.</text>
</comment>
<feature type="compositionally biased region" description="Basic and acidic residues" evidence="1">
    <location>
        <begin position="162"/>
        <end position="179"/>
    </location>
</feature>
<proteinExistence type="predicted"/>
<dbReference type="VEuPathDB" id="TriTrypDB:TcCLB.511077.60"/>
<dbReference type="VEuPathDB" id="TriTrypDB:TcG_10579"/>
<feature type="compositionally biased region" description="Polar residues" evidence="1">
    <location>
        <begin position="180"/>
        <end position="199"/>
    </location>
</feature>
<feature type="transmembrane region" description="Helical" evidence="2">
    <location>
        <begin position="12"/>
        <end position="35"/>
    </location>
</feature>
<evidence type="ECO:0000256" key="1">
    <source>
        <dbReference type="SAM" id="MobiDB-lite"/>
    </source>
</evidence>
<dbReference type="VEuPathDB" id="TriTrypDB:ECC02_008754"/>
<evidence type="ECO:0000313" key="4">
    <source>
        <dbReference type="EMBL" id="PWU85907.1"/>
    </source>
</evidence>
<keyword evidence="2" id="KW-0472">Membrane</keyword>
<dbReference type="AlphaFoldDB" id="A0A2V2UNH2"/>
<dbReference type="EMBL" id="PRFA01000036">
    <property type="protein sequence ID" value="PWU92632.1"/>
    <property type="molecule type" value="Genomic_DNA"/>
</dbReference>
<dbReference type="Proteomes" id="UP000246121">
    <property type="component" value="Unassembled WGS sequence"/>
</dbReference>
<dbReference type="VEuPathDB" id="TriTrypDB:C4B63_36g194"/>
<keyword evidence="2" id="KW-0812">Transmembrane</keyword>
<evidence type="ECO:0000256" key="2">
    <source>
        <dbReference type="SAM" id="Phobius"/>
    </source>
</evidence>
<dbReference type="VEuPathDB" id="TriTrypDB:TcYC6_0162100"/>
<feature type="signal peptide" evidence="3">
    <location>
        <begin position="1"/>
        <end position="17"/>
    </location>
</feature>
<dbReference type="VEuPathDB" id="TriTrypDB:TCSYLVIO_005174"/>
<feature type="compositionally biased region" description="Acidic residues" evidence="1">
    <location>
        <begin position="144"/>
        <end position="161"/>
    </location>
</feature>
<dbReference type="VEuPathDB" id="TriTrypDB:TcBrA4_0171000"/>
<dbReference type="EMBL" id="PRFA01000139">
    <property type="protein sequence ID" value="PWU85907.1"/>
    <property type="molecule type" value="Genomic_DNA"/>
</dbReference>
<dbReference type="VEuPathDB" id="TriTrypDB:TcCL_Unassigned04621"/>